<feature type="binding site" evidence="5">
    <location>
        <position position="204"/>
    </location>
    <ligand>
        <name>Mg(2+)</name>
        <dbReference type="ChEBI" id="CHEBI:18420"/>
    </ligand>
</feature>
<comment type="cofactor">
    <cofactor evidence="5">
        <name>Mg(2+)</name>
        <dbReference type="ChEBI" id="CHEBI:18420"/>
    </cofactor>
</comment>
<dbReference type="PANTHER" id="PTHR10000:SF8">
    <property type="entry name" value="HAD SUPERFAMILY HYDROLASE-LIKE, TYPE 3"/>
    <property type="match status" value="1"/>
</dbReference>
<dbReference type="GO" id="GO:0050531">
    <property type="term" value="F:mannosyl-3-phosphoglycerate phosphatase activity"/>
    <property type="evidence" value="ECO:0007669"/>
    <property type="project" value="UniProtKB-UniRule"/>
</dbReference>
<dbReference type="InterPro" id="IPR033980">
    <property type="entry name" value="MPG_Pase_thermophiles"/>
</dbReference>
<dbReference type="EMBL" id="CP010835">
    <property type="protein sequence ID" value="AMM53459.1"/>
    <property type="molecule type" value="Genomic_DNA"/>
</dbReference>
<gene>
    <name evidence="5" type="primary">mngB</name>
    <name evidence="7" type="ORF">TQ32_02360</name>
</gene>
<evidence type="ECO:0000256" key="3">
    <source>
        <dbReference type="ARBA" id="ARBA00022801"/>
    </source>
</evidence>
<protein>
    <recommendedName>
        <fullName evidence="5 6">Mannosyl-3-phosphoglycerate phosphatase</fullName>
        <shortName evidence="5">MPGP</shortName>
        <ecNumber evidence="5 6">3.1.3.70</ecNumber>
    </recommendedName>
</protein>
<organism evidence="7 8">
    <name type="scientific">Pyrococcus kukulkanii</name>
    <dbReference type="NCBI Taxonomy" id="1609559"/>
    <lineage>
        <taxon>Archaea</taxon>
        <taxon>Methanobacteriati</taxon>
        <taxon>Methanobacteriota</taxon>
        <taxon>Thermococci</taxon>
        <taxon>Thermococcales</taxon>
        <taxon>Thermococcaceae</taxon>
        <taxon>Pyrococcus</taxon>
    </lineage>
</organism>
<comment type="catalytic activity">
    <reaction evidence="5">
        <text>2-O-(alpha-D-mannosyl)-3-phosphoglycerate + H2O = (2R)-2-O-(alpha-D-mannosyl)-glycerate + phosphate</text>
        <dbReference type="Rhea" id="RHEA:19309"/>
        <dbReference type="ChEBI" id="CHEBI:15377"/>
        <dbReference type="ChEBI" id="CHEBI:43474"/>
        <dbReference type="ChEBI" id="CHEBI:57541"/>
        <dbReference type="ChEBI" id="CHEBI:57744"/>
        <dbReference type="EC" id="3.1.3.70"/>
    </reaction>
</comment>
<dbReference type="InterPro" id="IPR023214">
    <property type="entry name" value="HAD_sf"/>
</dbReference>
<dbReference type="GO" id="GO:0051479">
    <property type="term" value="P:mannosylglycerate biosynthetic process"/>
    <property type="evidence" value="ECO:0007669"/>
    <property type="project" value="UniProtKB-UniRule"/>
</dbReference>
<keyword evidence="4 5" id="KW-0460">Magnesium</keyword>
<dbReference type="NCBIfam" id="TIGR01484">
    <property type="entry name" value="HAD-SF-IIB"/>
    <property type="match status" value="1"/>
</dbReference>
<dbReference type="EC" id="3.1.3.70" evidence="5 6"/>
<dbReference type="Pfam" id="PF08282">
    <property type="entry name" value="Hydrolase_3"/>
    <property type="match status" value="1"/>
</dbReference>
<dbReference type="AlphaFoldDB" id="A0A127B9K4"/>
<dbReference type="UniPathway" id="UPA00130">
    <property type="reaction ID" value="UER00193"/>
</dbReference>
<dbReference type="SUPFAM" id="SSF56784">
    <property type="entry name" value="HAD-like"/>
    <property type="match status" value="1"/>
</dbReference>
<feature type="binding site" evidence="5">
    <location>
        <position position="169"/>
    </location>
    <ligand>
        <name>Mg(2+)</name>
        <dbReference type="ChEBI" id="CHEBI:18420"/>
    </ligand>
</feature>
<dbReference type="HAMAP" id="MF_00617">
    <property type="entry name" value="MPGP_rel"/>
    <property type="match status" value="1"/>
</dbReference>
<accession>A0A127B9K4</accession>
<dbReference type="SFLD" id="SFLDF00042">
    <property type="entry name" value="mannosyl-3-phosphoglycerate_ph"/>
    <property type="match status" value="1"/>
</dbReference>
<evidence type="ECO:0000256" key="1">
    <source>
        <dbReference type="ARBA" id="ARBA00022490"/>
    </source>
</evidence>
<comment type="pathway">
    <text evidence="5">Carbohydrate biosynthesis; 2-(alpha-D-mannosyl)-D-glycerate biosynthesis; 2-(alpha-D-mannosyl)-D-glycerate from GDP-alpha-D-mannose (MPG route): step 2/2.</text>
</comment>
<dbReference type="GO" id="GO:0000287">
    <property type="term" value="F:magnesium ion binding"/>
    <property type="evidence" value="ECO:0007669"/>
    <property type="project" value="TreeGrafter"/>
</dbReference>
<dbReference type="OrthoDB" id="120822at2157"/>
<reference evidence="7 8" key="2">
    <citation type="journal article" date="2016" name="Int. J. Syst. Evol. Microbiol.">
        <title>Pyrococcus kukulkanii sp. nov., a hyperthermophilic, piezophilic archaeon isolated from a deep-sea hydrothermal vent.</title>
        <authorList>
            <person name="Callac N."/>
            <person name="Oger P."/>
            <person name="Lesongeur F."/>
            <person name="Rattray J.E."/>
            <person name="Vannier P."/>
            <person name="Michoud G."/>
            <person name="Beauverger M."/>
            <person name="Gayet N."/>
            <person name="Rouxel O."/>
            <person name="Jebbar M."/>
            <person name="Godfroy A."/>
        </authorList>
    </citation>
    <scope>NUCLEOTIDE SEQUENCE [LARGE SCALE GENOMIC DNA]</scope>
    <source>
        <strain evidence="7 8">NCB100</strain>
    </source>
</reference>
<dbReference type="CDD" id="cd07507">
    <property type="entry name" value="HAD_Pase"/>
    <property type="match status" value="1"/>
</dbReference>
<dbReference type="SFLD" id="SFLDG01140">
    <property type="entry name" value="C2.B:_Phosphomannomutase_and_P"/>
    <property type="match status" value="1"/>
</dbReference>
<dbReference type="InterPro" id="IPR006379">
    <property type="entry name" value="HAD-SF_hydro_IIB"/>
</dbReference>
<dbReference type="NCBIfam" id="TIGR02461">
    <property type="entry name" value="osmo_MPG_phos"/>
    <property type="match status" value="1"/>
</dbReference>
<feature type="active site" description="Nucleophile" evidence="5">
    <location>
        <position position="8"/>
    </location>
</feature>
<dbReference type="PANTHER" id="PTHR10000">
    <property type="entry name" value="PHOSPHOSERINE PHOSPHATASE"/>
    <property type="match status" value="1"/>
</dbReference>
<dbReference type="RefSeq" id="WP_068320632.1">
    <property type="nucleotide sequence ID" value="NZ_CP010835.1"/>
</dbReference>
<dbReference type="InterPro" id="IPR036412">
    <property type="entry name" value="HAD-like_sf"/>
</dbReference>
<dbReference type="GeneID" id="28490640"/>
<comment type="function">
    <text evidence="5">Hydrolyzes mannosyl-3-phosphoglycerate (MPG) to form the osmolyte mannosylglycerate (MG).</text>
</comment>
<dbReference type="STRING" id="1609559.TQ32_02360"/>
<keyword evidence="3 5" id="KW-0378">Hydrolase</keyword>
<reference evidence="8" key="1">
    <citation type="submission" date="2015-02" db="EMBL/GenBank/DDBJ databases">
        <title>Pyrococcus kukulkanii sp. nov., a novel hyperthermophilic archaeon isolated from a deep-sea hydrothermal vent at the Guaymas Basin.</title>
        <authorList>
            <person name="Oger P.M."/>
            <person name="Callac N."/>
            <person name="Jebbar M."/>
            <person name="Godfroy A."/>
        </authorList>
    </citation>
    <scope>NUCLEOTIDE SEQUENCE [LARGE SCALE GENOMIC DNA]</scope>
    <source>
        <strain evidence="8">NCB100</strain>
    </source>
</reference>
<feature type="binding site" evidence="5">
    <location>
        <position position="10"/>
    </location>
    <ligand>
        <name>Mg(2+)</name>
        <dbReference type="ChEBI" id="CHEBI:18420"/>
    </ligand>
</feature>
<evidence type="ECO:0000313" key="8">
    <source>
        <dbReference type="Proteomes" id="UP000070587"/>
    </source>
</evidence>
<dbReference type="KEGG" id="pyc:TQ32_02360"/>
<evidence type="ECO:0000256" key="4">
    <source>
        <dbReference type="ARBA" id="ARBA00022842"/>
    </source>
</evidence>
<evidence type="ECO:0000256" key="6">
    <source>
        <dbReference type="NCBIfam" id="TIGR02461"/>
    </source>
</evidence>
<dbReference type="Proteomes" id="UP000070587">
    <property type="component" value="Chromosome"/>
</dbReference>
<dbReference type="SFLD" id="SFLDS00003">
    <property type="entry name" value="Haloacid_Dehalogenase"/>
    <property type="match status" value="1"/>
</dbReference>
<evidence type="ECO:0000256" key="5">
    <source>
        <dbReference type="HAMAP-Rule" id="MF_00617"/>
    </source>
</evidence>
<comment type="subcellular location">
    <subcellularLocation>
        <location evidence="5">Cytoplasm</location>
    </subcellularLocation>
</comment>
<dbReference type="Gene3D" id="3.30.980.20">
    <property type="entry name" value="Putative mannosyl-3-phosphoglycerate phosphatase, domain 2"/>
    <property type="match status" value="1"/>
</dbReference>
<dbReference type="SFLD" id="SFLDG01142">
    <property type="entry name" value="C2.B.2:_Mannosyl-3-phosphoglyc"/>
    <property type="match status" value="1"/>
</dbReference>
<dbReference type="NCBIfam" id="TIGR01486">
    <property type="entry name" value="HAD-SF-IIB-MPGP"/>
    <property type="match status" value="1"/>
</dbReference>
<dbReference type="InterPro" id="IPR006381">
    <property type="entry name" value="HAD-SF-IIB-MPGP"/>
</dbReference>
<sequence length="243" mass="28148">MIRVIFFDLDKTLLPEYDPEPAKPVIKELKRRGYEIIFNSSKTRAEQEYYREHLKVGTPFIVENGSAIYIPKGYFPFSIQGRETREYIVVELGVGVEEIRKELKALETSYGLKYYANSTKEEIAEFTKMPLDLVPLAMEREYSETIFTWSRDGWQDILKGRGFNVTMGSRFYAVHGHSDKGKAARILLDLYRRLDQVKSYAVGDGYNDFPMFDVVDEAFLIGNLRHEKAKNVSSIEEVLEVIE</sequence>
<keyword evidence="2 5" id="KW-0479">Metal-binding</keyword>
<comment type="similarity">
    <text evidence="5">Belongs to the HAD-like hydrolase superfamily. MPGP family.</text>
</comment>
<dbReference type="Gene3D" id="3.40.50.1000">
    <property type="entry name" value="HAD superfamily/HAD-like"/>
    <property type="match status" value="1"/>
</dbReference>
<dbReference type="PATRIC" id="fig|1609559.3.peg.481"/>
<feature type="binding site" evidence="5">
    <location>
        <position position="8"/>
    </location>
    <ligand>
        <name>Mg(2+)</name>
        <dbReference type="ChEBI" id="CHEBI:18420"/>
    </ligand>
</feature>
<evidence type="ECO:0000313" key="7">
    <source>
        <dbReference type="EMBL" id="AMM53459.1"/>
    </source>
</evidence>
<name>A0A127B9K4_9EURY</name>
<evidence type="ECO:0000256" key="2">
    <source>
        <dbReference type="ARBA" id="ARBA00022723"/>
    </source>
</evidence>
<dbReference type="InterPro" id="IPR012815">
    <property type="entry name" value="MPG_Pase"/>
</dbReference>
<dbReference type="GO" id="GO:0005829">
    <property type="term" value="C:cytosol"/>
    <property type="evidence" value="ECO:0007669"/>
    <property type="project" value="TreeGrafter"/>
</dbReference>
<proteinExistence type="inferred from homology"/>
<keyword evidence="1 5" id="KW-0963">Cytoplasm</keyword>